<proteinExistence type="predicted"/>
<comment type="caution">
    <text evidence="1">The sequence shown here is derived from an EMBL/GenBank/DDBJ whole genome shotgun (WGS) entry which is preliminary data.</text>
</comment>
<evidence type="ECO:0000313" key="1">
    <source>
        <dbReference type="EMBL" id="GAA2558437.1"/>
    </source>
</evidence>
<protein>
    <submittedName>
        <fullName evidence="1">Uncharacterized protein</fullName>
    </submittedName>
</protein>
<sequence>MTKAHVPPQAAGNRERVVSANVRLKDRVLGHGRIAQGGMWFHGLCSECNSMAGAHYDAAYADFSNAMLARVNLQQRLYLPPVRLAPARVARSIRIGMFATSPHLRVMFRGLAEDLRNRRDRITMPDGASLRLAVCLDRRTRLAGMYNAVRVIRHIEHYDVFSEVYFRPLAWALTPNGRGTAQHADQSVVEKQGWAVVDHWLQYSEDRTAADLRSLCRAPLPLVLHPLNGHDRDEWMEFMSDKVTAILEGEIPA</sequence>
<accession>A0ABP6BED4</accession>
<dbReference type="RefSeq" id="WP_344543939.1">
    <property type="nucleotide sequence ID" value="NZ_BAAATM010000027.1"/>
</dbReference>
<dbReference type="EMBL" id="BAAATM010000027">
    <property type="protein sequence ID" value="GAA2558437.1"/>
    <property type="molecule type" value="Genomic_DNA"/>
</dbReference>
<organism evidence="1 2">
    <name type="scientific">Streptomyces levis</name>
    <dbReference type="NCBI Taxonomy" id="285566"/>
    <lineage>
        <taxon>Bacteria</taxon>
        <taxon>Bacillati</taxon>
        <taxon>Actinomycetota</taxon>
        <taxon>Actinomycetes</taxon>
        <taxon>Kitasatosporales</taxon>
        <taxon>Streptomycetaceae</taxon>
        <taxon>Streptomyces</taxon>
    </lineage>
</organism>
<evidence type="ECO:0000313" key="2">
    <source>
        <dbReference type="Proteomes" id="UP001501095"/>
    </source>
</evidence>
<keyword evidence="2" id="KW-1185">Reference proteome</keyword>
<dbReference type="Proteomes" id="UP001501095">
    <property type="component" value="Unassembled WGS sequence"/>
</dbReference>
<gene>
    <name evidence="1" type="ORF">GCM10010423_70410</name>
</gene>
<name>A0ABP6BED4_9ACTN</name>
<reference evidence="2" key="1">
    <citation type="journal article" date="2019" name="Int. J. Syst. Evol. Microbiol.">
        <title>The Global Catalogue of Microorganisms (GCM) 10K type strain sequencing project: providing services to taxonomists for standard genome sequencing and annotation.</title>
        <authorList>
            <consortium name="The Broad Institute Genomics Platform"/>
            <consortium name="The Broad Institute Genome Sequencing Center for Infectious Disease"/>
            <person name="Wu L."/>
            <person name="Ma J."/>
        </authorList>
    </citation>
    <scope>NUCLEOTIDE SEQUENCE [LARGE SCALE GENOMIC DNA]</scope>
    <source>
        <strain evidence="2">JCM 6924</strain>
    </source>
</reference>